<name>A0ABU5BN09_9PSED</name>
<proteinExistence type="predicted"/>
<dbReference type="InterPro" id="IPR013783">
    <property type="entry name" value="Ig-like_fold"/>
</dbReference>
<dbReference type="EMBL" id="JASFAG010000002">
    <property type="protein sequence ID" value="MDX9678060.1"/>
    <property type="molecule type" value="Genomic_DNA"/>
</dbReference>
<evidence type="ECO:0000313" key="2">
    <source>
        <dbReference type="EMBL" id="MDX9678060.1"/>
    </source>
</evidence>
<keyword evidence="3" id="KW-1185">Reference proteome</keyword>
<reference evidence="2 3" key="1">
    <citation type="submission" date="2023-05" db="EMBL/GenBank/DDBJ databases">
        <title>Siderophore-mediated competition between Bacillus subtilis and Pseudomonas marginalis.</title>
        <authorList>
            <person name="Lyng M."/>
            <person name="Joergensen J.P.B."/>
            <person name="Schostag M.D."/>
            <person name="Jarmusch S.A."/>
            <person name="Aguilar D.K.C."/>
            <person name="Andrade C.N.L."/>
            <person name="Kovacs A.T."/>
        </authorList>
    </citation>
    <scope>NUCLEOTIDE SEQUENCE [LARGE SCALE GENOMIC DNA]</scope>
    <source>
        <strain evidence="2 3">P8_72</strain>
    </source>
</reference>
<dbReference type="Pfam" id="PF19077">
    <property type="entry name" value="Big_13"/>
    <property type="match status" value="1"/>
</dbReference>
<sequence length="104" mass="10753">MATSQANASAPSINSVREASGVEIANGAKTTETSVTLSGDAQEAQMVEVFDGTLTKGAVAVDSAGNWFFSMAELSVGSHSVTVRALYGFGDMSEPWTFTVVANK</sequence>
<dbReference type="Gene3D" id="2.60.40.10">
    <property type="entry name" value="Immunoglobulins"/>
    <property type="match status" value="1"/>
</dbReference>
<comment type="caution">
    <text evidence="2">The sequence shown here is derived from an EMBL/GenBank/DDBJ whole genome shotgun (WGS) entry which is preliminary data.</text>
</comment>
<evidence type="ECO:0000313" key="3">
    <source>
        <dbReference type="Proteomes" id="UP001287024"/>
    </source>
</evidence>
<dbReference type="InterPro" id="IPR044016">
    <property type="entry name" value="Big_13"/>
</dbReference>
<accession>A0ABU5BN09</accession>
<dbReference type="RefSeq" id="WP_320336992.1">
    <property type="nucleotide sequence ID" value="NZ_JASFAG010000002.1"/>
</dbReference>
<dbReference type="Proteomes" id="UP001287024">
    <property type="component" value="Unassembled WGS sequence"/>
</dbReference>
<gene>
    <name evidence="2" type="ORF">QMK45_19325</name>
</gene>
<evidence type="ECO:0000259" key="1">
    <source>
        <dbReference type="Pfam" id="PF19077"/>
    </source>
</evidence>
<protein>
    <submittedName>
        <fullName evidence="2">Ig-like domain-containing protein</fullName>
    </submittedName>
</protein>
<feature type="domain" description="Bacterial Ig-like" evidence="1">
    <location>
        <begin position="17"/>
        <end position="90"/>
    </location>
</feature>
<organism evidence="2 3">
    <name type="scientific">Pseudomonas zeae</name>
    <dbReference type="NCBI Taxonomy" id="2745510"/>
    <lineage>
        <taxon>Bacteria</taxon>
        <taxon>Pseudomonadati</taxon>
        <taxon>Pseudomonadota</taxon>
        <taxon>Gammaproteobacteria</taxon>
        <taxon>Pseudomonadales</taxon>
        <taxon>Pseudomonadaceae</taxon>
        <taxon>Pseudomonas</taxon>
    </lineage>
</organism>